<evidence type="ECO:0000256" key="3">
    <source>
        <dbReference type="ARBA" id="ARBA00008557"/>
    </source>
</evidence>
<accession>A0AAN9PDL6</accession>
<evidence type="ECO:0000256" key="1">
    <source>
        <dbReference type="ARBA" id="ARBA00004123"/>
    </source>
</evidence>
<dbReference type="PROSITE" id="PS50102">
    <property type="entry name" value="RRM"/>
    <property type="match status" value="1"/>
</dbReference>
<evidence type="ECO:0000256" key="6">
    <source>
        <dbReference type="ARBA" id="ARBA00022884"/>
    </source>
</evidence>
<sequence length="153" mass="16999">MGAVSYDISDDSLEKCHKVKILVPDHGNKPTRTGEAVLDIQRGVGALELVTMDMKARAWKKLLINIKGQICISNFDDSISDEKLKELFFSYGAITSCKVIRDSNGISRGSGFVAFSTPEETSRALTEMNGIMVVSKPLFVFLAQRKEERRARL</sequence>
<reference evidence="11 12" key="1">
    <citation type="submission" date="2024-01" db="EMBL/GenBank/DDBJ databases">
        <title>The genomes of 5 underutilized Papilionoideae crops provide insights into root nodulation and disease resistance.</title>
        <authorList>
            <person name="Yuan L."/>
        </authorList>
    </citation>
    <scope>NUCLEOTIDE SEQUENCE [LARGE SCALE GENOMIC DNA]</scope>
    <source>
        <strain evidence="11">LY-2023</strain>
        <tissue evidence="11">Leaf</tissue>
    </source>
</reference>
<dbReference type="Gene3D" id="3.30.70.330">
    <property type="match status" value="1"/>
</dbReference>
<keyword evidence="12" id="KW-1185">Reference proteome</keyword>
<dbReference type="InterPro" id="IPR000504">
    <property type="entry name" value="RRM_dom"/>
</dbReference>
<dbReference type="SMART" id="SM00360">
    <property type="entry name" value="RRM"/>
    <property type="match status" value="1"/>
</dbReference>
<dbReference type="AlphaFoldDB" id="A0AAN9PDL6"/>
<gene>
    <name evidence="11" type="ORF">RJT34_16376</name>
</gene>
<dbReference type="Pfam" id="PF00076">
    <property type="entry name" value="RRM_1"/>
    <property type="match status" value="1"/>
</dbReference>
<dbReference type="SUPFAM" id="SSF54928">
    <property type="entry name" value="RNA-binding domain, RBD"/>
    <property type="match status" value="1"/>
</dbReference>
<dbReference type="GO" id="GO:0005737">
    <property type="term" value="C:cytoplasm"/>
    <property type="evidence" value="ECO:0007669"/>
    <property type="project" value="UniProtKB-SubCell"/>
</dbReference>
<evidence type="ECO:0000313" key="11">
    <source>
        <dbReference type="EMBL" id="KAK7293509.1"/>
    </source>
</evidence>
<dbReference type="PANTHER" id="PTHR24012">
    <property type="entry name" value="RNA BINDING PROTEIN"/>
    <property type="match status" value="1"/>
</dbReference>
<feature type="domain" description="RRM" evidence="10">
    <location>
        <begin position="68"/>
        <end position="145"/>
    </location>
</feature>
<dbReference type="Proteomes" id="UP001359559">
    <property type="component" value="Unassembled WGS sequence"/>
</dbReference>
<evidence type="ECO:0000256" key="5">
    <source>
        <dbReference type="ARBA" id="ARBA00022737"/>
    </source>
</evidence>
<name>A0AAN9PDL6_CLITE</name>
<keyword evidence="6 9" id="KW-0694">RNA-binding</keyword>
<proteinExistence type="inferred from homology"/>
<dbReference type="FunFam" id="3.30.70.330:FF:000651">
    <property type="entry name" value="Poly(A) binding protein cytoplasmic 1 like"/>
    <property type="match status" value="1"/>
</dbReference>
<evidence type="ECO:0000256" key="7">
    <source>
        <dbReference type="ARBA" id="ARBA00023242"/>
    </source>
</evidence>
<evidence type="ECO:0000256" key="9">
    <source>
        <dbReference type="PROSITE-ProRule" id="PRU00176"/>
    </source>
</evidence>
<keyword evidence="4" id="KW-0963">Cytoplasm</keyword>
<evidence type="ECO:0000256" key="2">
    <source>
        <dbReference type="ARBA" id="ARBA00004496"/>
    </source>
</evidence>
<protein>
    <recommendedName>
        <fullName evidence="10">RRM domain-containing protein</fullName>
    </recommendedName>
</protein>
<comment type="caution">
    <text evidence="11">The sequence shown here is derived from an EMBL/GenBank/DDBJ whole genome shotgun (WGS) entry which is preliminary data.</text>
</comment>
<keyword evidence="7" id="KW-0539">Nucleus</keyword>
<dbReference type="InterPro" id="IPR035979">
    <property type="entry name" value="RBD_domain_sf"/>
</dbReference>
<comment type="subcellular location">
    <subcellularLocation>
        <location evidence="2">Cytoplasm</location>
    </subcellularLocation>
    <subcellularLocation>
        <location evidence="1">Nucleus</location>
    </subcellularLocation>
</comment>
<dbReference type="InterPro" id="IPR012677">
    <property type="entry name" value="Nucleotide-bd_a/b_plait_sf"/>
</dbReference>
<evidence type="ECO:0000256" key="8">
    <source>
        <dbReference type="ARBA" id="ARBA00054110"/>
    </source>
</evidence>
<evidence type="ECO:0000313" key="12">
    <source>
        <dbReference type="Proteomes" id="UP001359559"/>
    </source>
</evidence>
<organism evidence="11 12">
    <name type="scientific">Clitoria ternatea</name>
    <name type="common">Butterfly pea</name>
    <dbReference type="NCBI Taxonomy" id="43366"/>
    <lineage>
        <taxon>Eukaryota</taxon>
        <taxon>Viridiplantae</taxon>
        <taxon>Streptophyta</taxon>
        <taxon>Embryophyta</taxon>
        <taxon>Tracheophyta</taxon>
        <taxon>Spermatophyta</taxon>
        <taxon>Magnoliopsida</taxon>
        <taxon>eudicotyledons</taxon>
        <taxon>Gunneridae</taxon>
        <taxon>Pentapetalae</taxon>
        <taxon>rosids</taxon>
        <taxon>fabids</taxon>
        <taxon>Fabales</taxon>
        <taxon>Fabaceae</taxon>
        <taxon>Papilionoideae</taxon>
        <taxon>50 kb inversion clade</taxon>
        <taxon>NPAAA clade</taxon>
        <taxon>indigoferoid/millettioid clade</taxon>
        <taxon>Phaseoleae</taxon>
        <taxon>Clitoria</taxon>
    </lineage>
</organism>
<evidence type="ECO:0000259" key="10">
    <source>
        <dbReference type="PROSITE" id="PS50102"/>
    </source>
</evidence>
<evidence type="ECO:0000256" key="4">
    <source>
        <dbReference type="ARBA" id="ARBA00022490"/>
    </source>
</evidence>
<dbReference type="EMBL" id="JAYKXN010000004">
    <property type="protein sequence ID" value="KAK7293509.1"/>
    <property type="molecule type" value="Genomic_DNA"/>
</dbReference>
<dbReference type="GO" id="GO:0003723">
    <property type="term" value="F:RNA binding"/>
    <property type="evidence" value="ECO:0007669"/>
    <property type="project" value="UniProtKB-UniRule"/>
</dbReference>
<comment type="similarity">
    <text evidence="3">Belongs to the polyadenylate-binding protein type-1 family.</text>
</comment>
<dbReference type="GO" id="GO:0005634">
    <property type="term" value="C:nucleus"/>
    <property type="evidence" value="ECO:0007669"/>
    <property type="project" value="UniProtKB-SubCell"/>
</dbReference>
<comment type="function">
    <text evidence="8">Binds the poly(A) tail of mRNA. Appears to be an important mediator of the multiple roles of the poly(A) tail in mRNA biogenesis, stability and translation.</text>
</comment>
<keyword evidence="5" id="KW-0677">Repeat</keyword>